<name>A0A9P1NRA4_9PROT</name>
<gene>
    <name evidence="1" type="ORF">AZOBR_p340090</name>
</gene>
<evidence type="ECO:0000313" key="1">
    <source>
        <dbReference type="EMBL" id="CCD02852.1"/>
    </source>
</evidence>
<geneLocation type="plasmid" evidence="1 2">
    <name>AZOBR_p3</name>
</geneLocation>
<keyword evidence="1" id="KW-0614">Plasmid</keyword>
<accession>A0A9P1NRA4</accession>
<dbReference type="EMBL" id="HE577330">
    <property type="protein sequence ID" value="CCD02852.1"/>
    <property type="molecule type" value="Genomic_DNA"/>
</dbReference>
<dbReference type="Proteomes" id="UP000007319">
    <property type="component" value="Plasmid AZOBR_p3"/>
</dbReference>
<keyword evidence="2" id="KW-1185">Reference proteome</keyword>
<organism evidence="1 2">
    <name type="scientific">Azospirillum baldaniorum</name>
    <dbReference type="NCBI Taxonomy" id="1064539"/>
    <lineage>
        <taxon>Bacteria</taxon>
        <taxon>Pseudomonadati</taxon>
        <taxon>Pseudomonadota</taxon>
        <taxon>Alphaproteobacteria</taxon>
        <taxon>Rhodospirillales</taxon>
        <taxon>Azospirillaceae</taxon>
        <taxon>Azospirillum</taxon>
    </lineage>
</organism>
<proteinExistence type="predicted"/>
<evidence type="ECO:0000313" key="2">
    <source>
        <dbReference type="Proteomes" id="UP000007319"/>
    </source>
</evidence>
<sequence>MMTCTVHHTVGVRQQRGTAKLHRDPDCQYLRSAAAVFSEQMGIGNTTDRMRCSRCWPQFAGAPDSKGDGQ</sequence>
<protein>
    <submittedName>
        <fullName evidence="1">Uncharacterized protein</fullName>
    </submittedName>
</protein>
<dbReference type="AlphaFoldDB" id="A0A9P1NRA4"/>
<reference evidence="1 2" key="1">
    <citation type="journal article" date="2011" name="PLoS Genet.">
        <title>Azospirillum genomes reveal transition of bacteria from aquatic to terrestrial environments.</title>
        <authorList>
            <person name="Wisniewski-Dye F."/>
            <person name="Borziak K."/>
            <person name="Khalsa-Moyers G."/>
            <person name="Alexandre G."/>
            <person name="Sukharnikov L.O."/>
            <person name="Wuichet K."/>
            <person name="Hurst G.B."/>
            <person name="McDonald W.H."/>
            <person name="Robertson J.S."/>
            <person name="Barbe V."/>
            <person name="Calteau A."/>
            <person name="Rouy Z."/>
            <person name="Mangenot S."/>
            <person name="Prigent-Combaret C."/>
            <person name="Normand P."/>
            <person name="Boyer M."/>
            <person name="Siguier P."/>
            <person name="Dessaux Y."/>
            <person name="Elmerich C."/>
            <person name="Condemine G."/>
            <person name="Krishnen G."/>
            <person name="Kennedy I."/>
            <person name="Paterson A.H."/>
            <person name="Gonzalez V."/>
            <person name="Mavingui P."/>
            <person name="Zhulin I.B."/>
        </authorList>
    </citation>
    <scope>NUCLEOTIDE SEQUENCE [LARGE SCALE GENOMIC DNA]</scope>
    <source>
        <strain evidence="1 2">Sp245</strain>
    </source>
</reference>
<dbReference type="KEGG" id="abs:AZOBR_p340090"/>